<dbReference type="EMBL" id="BLXT01001916">
    <property type="protein sequence ID" value="GFN89127.1"/>
    <property type="molecule type" value="Genomic_DNA"/>
</dbReference>
<reference evidence="2 3" key="1">
    <citation type="journal article" date="2021" name="Elife">
        <title>Chloroplast acquisition without the gene transfer in kleptoplastic sea slugs, Plakobranchus ocellatus.</title>
        <authorList>
            <person name="Maeda T."/>
            <person name="Takahashi S."/>
            <person name="Yoshida T."/>
            <person name="Shimamura S."/>
            <person name="Takaki Y."/>
            <person name="Nagai Y."/>
            <person name="Toyoda A."/>
            <person name="Suzuki Y."/>
            <person name="Arimoto A."/>
            <person name="Ishii H."/>
            <person name="Satoh N."/>
            <person name="Nishiyama T."/>
            <person name="Hasebe M."/>
            <person name="Maruyama T."/>
            <person name="Minagawa J."/>
            <person name="Obokata J."/>
            <person name="Shigenobu S."/>
        </authorList>
    </citation>
    <scope>NUCLEOTIDE SEQUENCE [LARGE SCALE GENOMIC DNA]</scope>
</reference>
<evidence type="ECO:0000256" key="1">
    <source>
        <dbReference type="SAM" id="MobiDB-lite"/>
    </source>
</evidence>
<evidence type="ECO:0000313" key="3">
    <source>
        <dbReference type="Proteomes" id="UP000735302"/>
    </source>
</evidence>
<accession>A0AAV3Z3F3</accession>
<organism evidence="2 3">
    <name type="scientific">Plakobranchus ocellatus</name>
    <dbReference type="NCBI Taxonomy" id="259542"/>
    <lineage>
        <taxon>Eukaryota</taxon>
        <taxon>Metazoa</taxon>
        <taxon>Spiralia</taxon>
        <taxon>Lophotrochozoa</taxon>
        <taxon>Mollusca</taxon>
        <taxon>Gastropoda</taxon>
        <taxon>Heterobranchia</taxon>
        <taxon>Euthyneura</taxon>
        <taxon>Panpulmonata</taxon>
        <taxon>Sacoglossa</taxon>
        <taxon>Placobranchoidea</taxon>
        <taxon>Plakobranchidae</taxon>
        <taxon>Plakobranchus</taxon>
    </lineage>
</organism>
<feature type="region of interest" description="Disordered" evidence="1">
    <location>
        <begin position="67"/>
        <end position="108"/>
    </location>
</feature>
<gene>
    <name evidence="2" type="ORF">PoB_001563300</name>
</gene>
<keyword evidence="3" id="KW-1185">Reference proteome</keyword>
<feature type="compositionally biased region" description="Basic and acidic residues" evidence="1">
    <location>
        <begin position="70"/>
        <end position="88"/>
    </location>
</feature>
<name>A0AAV3Z3F3_9GAST</name>
<comment type="caution">
    <text evidence="2">The sequence shown here is derived from an EMBL/GenBank/DDBJ whole genome shotgun (WGS) entry which is preliminary data.</text>
</comment>
<proteinExistence type="predicted"/>
<evidence type="ECO:0000313" key="2">
    <source>
        <dbReference type="EMBL" id="GFN89127.1"/>
    </source>
</evidence>
<protein>
    <submittedName>
        <fullName evidence="2">Uncharacterized protein</fullName>
    </submittedName>
</protein>
<feature type="compositionally biased region" description="Basic and acidic residues" evidence="1">
    <location>
        <begin position="96"/>
        <end position="108"/>
    </location>
</feature>
<dbReference type="AlphaFoldDB" id="A0AAV3Z3F3"/>
<sequence length="108" mass="12980">MFGKRGRVGKVETRINLRMWRRRMAEGWGKGETWESEWTEEEKGRGTDMKNVKERVKTRRRWGRRAKLGRRGEGDEIRGKEESCEEGRGRRKRRVAKEEWEKRGNGKC</sequence>
<dbReference type="Proteomes" id="UP000735302">
    <property type="component" value="Unassembled WGS sequence"/>
</dbReference>